<comment type="caution">
    <text evidence="6">The sequence shown here is derived from an EMBL/GenBank/DDBJ whole genome shotgun (WGS) entry which is preliminary data.</text>
</comment>
<protein>
    <submittedName>
        <fullName evidence="6">Right-handed parallel beta-helix repeat-containing protein</fullName>
    </submittedName>
</protein>
<keyword evidence="3" id="KW-0732">Signal</keyword>
<evidence type="ECO:0000256" key="3">
    <source>
        <dbReference type="ARBA" id="ARBA00022729"/>
    </source>
</evidence>
<evidence type="ECO:0000256" key="2">
    <source>
        <dbReference type="ARBA" id="ARBA00022525"/>
    </source>
</evidence>
<proteinExistence type="predicted"/>
<dbReference type="Proteomes" id="UP001172083">
    <property type="component" value="Unassembled WGS sequence"/>
</dbReference>
<keyword evidence="2" id="KW-0964">Secreted</keyword>
<dbReference type="InterPro" id="IPR012334">
    <property type="entry name" value="Pectin_lyas_fold"/>
</dbReference>
<keyword evidence="7" id="KW-1185">Reference proteome</keyword>
<dbReference type="Gene3D" id="2.160.20.10">
    <property type="entry name" value="Single-stranded right-handed beta-helix, Pectin lyase-like"/>
    <property type="match status" value="1"/>
</dbReference>
<feature type="domain" description="Right handed beta helix" evidence="4">
    <location>
        <begin position="317"/>
        <end position="442"/>
    </location>
</feature>
<feature type="domain" description="Glycoside hydrolase 120 insertion" evidence="5">
    <location>
        <begin position="99"/>
        <end position="208"/>
    </location>
</feature>
<reference evidence="6" key="1">
    <citation type="submission" date="2023-06" db="EMBL/GenBank/DDBJ databases">
        <title>Genomic of Agaribacillus aureum.</title>
        <authorList>
            <person name="Wang G."/>
        </authorList>
    </citation>
    <scope>NUCLEOTIDE SEQUENCE</scope>
    <source>
        <strain evidence="6">BMA12</strain>
    </source>
</reference>
<dbReference type="InterPro" id="IPR049169">
    <property type="entry name" value="Glyco_hydro_120_ins"/>
</dbReference>
<sequence>MKIKILLSALFIVLSGKIGAKEYHVSKTGSDKNDGSASQPLQTISAAAEIANPGDTITVHAGIYRESVNPRRGGTSDLNRILYRAATGDKVIIKGSESVKNWKQVDGSLWKIVLPNSFFGDYNPYNDLITGDWFNHKGFKHHTGEVFLNGKALFEKNTLEDVKKSEPYPDALDKKASTYTWFCQVDENNTTLWANFQGFDPNQELVEINVRPSCFYPDKPGVNYITVRGFIMDQAATQWAAPTAEQIGLVGTHWSKGWIIEHNVISNSKCVGVTLGKERATGHNVWSHNKTKGGATHYNEVIFRALEIGWSKEKIGSHIVRNNVIYDCGQAGIVGSLGAVYSKIHNNHIYDIWTRRTFAGAEMAGIKIHAPIDMLIAENRIHNTGRGIWIDWMAQGTRITKNVLYDNTSDDLFTEVNHGPNMVDHNIFLSETAIKDWSESSAFAHNLIAGRIVYGDIPGRYTPYHLPHSTKVAGLSNTLGGDNRFFNNIFIKQAYDDSKVHMDRIDAIFYGLQGYEITKYENIARGNVYYNGAKPDQEELYFTEIPNDKPIIDLEEKDGALYLSIKIKKAPDRTKSAQVTTSLLGTTIISEAIYENANGTPMILDSDFPGNLRNKKHPMPGPFEALTKGVNTYLVWNKSD</sequence>
<organism evidence="6 7">
    <name type="scientific">Agaribacillus aureus</name>
    <dbReference type="NCBI Taxonomy" id="3051825"/>
    <lineage>
        <taxon>Bacteria</taxon>
        <taxon>Pseudomonadati</taxon>
        <taxon>Bacteroidota</taxon>
        <taxon>Cytophagia</taxon>
        <taxon>Cytophagales</taxon>
        <taxon>Splendidivirgaceae</taxon>
        <taxon>Agaribacillus</taxon>
    </lineage>
</organism>
<dbReference type="InterPro" id="IPR006626">
    <property type="entry name" value="PbH1"/>
</dbReference>
<evidence type="ECO:0000313" key="6">
    <source>
        <dbReference type="EMBL" id="MDN5216927.1"/>
    </source>
</evidence>
<dbReference type="PANTHER" id="PTHR40088:SF2">
    <property type="entry name" value="SECRETED SUGAR HYDROLASE"/>
    <property type="match status" value="1"/>
</dbReference>
<dbReference type="RefSeq" id="WP_346762265.1">
    <property type="nucleotide sequence ID" value="NZ_JAUJEB010000012.1"/>
</dbReference>
<dbReference type="InterPro" id="IPR011050">
    <property type="entry name" value="Pectin_lyase_fold/virulence"/>
</dbReference>
<dbReference type="Pfam" id="PF21258">
    <property type="entry name" value="Glyco_hydro_120_ins"/>
    <property type="match status" value="1"/>
</dbReference>
<evidence type="ECO:0000313" key="7">
    <source>
        <dbReference type="Proteomes" id="UP001172083"/>
    </source>
</evidence>
<gene>
    <name evidence="6" type="ORF">QQ020_32955</name>
</gene>
<dbReference type="SMART" id="SM00710">
    <property type="entry name" value="PbH1"/>
    <property type="match status" value="4"/>
</dbReference>
<dbReference type="Pfam" id="PF13229">
    <property type="entry name" value="Beta_helix"/>
    <property type="match status" value="1"/>
</dbReference>
<dbReference type="SUPFAM" id="SSF51126">
    <property type="entry name" value="Pectin lyase-like"/>
    <property type="match status" value="1"/>
</dbReference>
<dbReference type="InterPro" id="IPR039448">
    <property type="entry name" value="Beta_helix"/>
</dbReference>
<dbReference type="Gene3D" id="2.60.40.1180">
    <property type="entry name" value="Golgi alpha-mannosidase II"/>
    <property type="match status" value="1"/>
</dbReference>
<dbReference type="InterPro" id="IPR052052">
    <property type="entry name" value="Polysaccharide_Lyase_9"/>
</dbReference>
<dbReference type="PANTHER" id="PTHR40088">
    <property type="entry name" value="PECTATE LYASE (EUROFUNG)"/>
    <property type="match status" value="1"/>
</dbReference>
<evidence type="ECO:0000259" key="5">
    <source>
        <dbReference type="Pfam" id="PF21258"/>
    </source>
</evidence>
<evidence type="ECO:0000256" key="1">
    <source>
        <dbReference type="ARBA" id="ARBA00004613"/>
    </source>
</evidence>
<dbReference type="EMBL" id="JAUJEB010000012">
    <property type="protein sequence ID" value="MDN5216927.1"/>
    <property type="molecule type" value="Genomic_DNA"/>
</dbReference>
<name>A0ABT8LGJ6_9BACT</name>
<evidence type="ECO:0000259" key="4">
    <source>
        <dbReference type="Pfam" id="PF13229"/>
    </source>
</evidence>
<accession>A0ABT8LGJ6</accession>
<dbReference type="InterPro" id="IPR013780">
    <property type="entry name" value="Glyco_hydro_b"/>
</dbReference>
<comment type="subcellular location">
    <subcellularLocation>
        <location evidence="1">Secreted</location>
    </subcellularLocation>
</comment>